<dbReference type="PANTHER" id="PTHR23070">
    <property type="entry name" value="BCS1 AAA-TYPE ATPASE"/>
    <property type="match status" value="1"/>
</dbReference>
<sequence>MLLIWILIGVCPPVAVWISRKLRQLSEKRTAGIFEHHYLEAKSFYMYRFKTIPCTTYVDEIDINKAFEYLDKNSKDITEDIYQACYYDWTQSKQVFSKTLFVLKNRVMVELMNDYARILYPNYRYSEADNLVNIFSAYKLPQKQEAYEINIITLSRDGLELKQVEIKPTLLDIGMYYNDDFKEVDETIKARLNRESDKGIILLHGLPGTGKTTYLRHLIGGLKKKVLFVSPSVAGNLMNPEFIDLLIENPNSVLIIEDAENIMMDRKYNSDSSVSNLLNLSDGLMSDCLSVQIICTFNSSVNLIDSALMRKGRLIAKYEFGKLGVEKANRLSKHLGFDVNIDQPMTIAEIANPTEKTQPVERTEVIGFRRQVELMN</sequence>
<evidence type="ECO:0000313" key="4">
    <source>
        <dbReference type="Proteomes" id="UP000515344"/>
    </source>
</evidence>
<organism evidence="3 4">
    <name type="scientific">Lacibacter sediminis</name>
    <dbReference type="NCBI Taxonomy" id="2760713"/>
    <lineage>
        <taxon>Bacteria</taxon>
        <taxon>Pseudomonadati</taxon>
        <taxon>Bacteroidota</taxon>
        <taxon>Chitinophagia</taxon>
        <taxon>Chitinophagales</taxon>
        <taxon>Chitinophagaceae</taxon>
        <taxon>Lacibacter</taxon>
    </lineage>
</organism>
<dbReference type="KEGG" id="lacs:H4075_01835"/>
<dbReference type="SUPFAM" id="SSF52540">
    <property type="entry name" value="P-loop containing nucleoside triphosphate hydrolases"/>
    <property type="match status" value="1"/>
</dbReference>
<protein>
    <submittedName>
        <fullName evidence="3">AAA family ATPase</fullName>
    </submittedName>
</protein>
<dbReference type="GO" id="GO:0016887">
    <property type="term" value="F:ATP hydrolysis activity"/>
    <property type="evidence" value="ECO:0007669"/>
    <property type="project" value="InterPro"/>
</dbReference>
<name>A0A7G5XMG2_9BACT</name>
<gene>
    <name evidence="3" type="ORF">H4075_01835</name>
</gene>
<dbReference type="AlphaFoldDB" id="A0A7G5XMG2"/>
<proteinExistence type="inferred from homology"/>
<comment type="similarity">
    <text evidence="1">Belongs to the AAA ATPase family. BCS1 subfamily.</text>
</comment>
<dbReference type="Gene3D" id="3.40.50.300">
    <property type="entry name" value="P-loop containing nucleotide triphosphate hydrolases"/>
    <property type="match status" value="1"/>
</dbReference>
<dbReference type="SMART" id="SM00382">
    <property type="entry name" value="AAA"/>
    <property type="match status" value="1"/>
</dbReference>
<reference evidence="4" key="1">
    <citation type="submission" date="2020-08" db="EMBL/GenBank/DDBJ databases">
        <title>Lacibacter sp. S13-6-6 genome sequencing.</title>
        <authorList>
            <person name="Jin L."/>
        </authorList>
    </citation>
    <scope>NUCLEOTIDE SEQUENCE [LARGE SCALE GENOMIC DNA]</scope>
    <source>
        <strain evidence="4">S13-6-6</strain>
    </source>
</reference>
<dbReference type="GO" id="GO:0005524">
    <property type="term" value="F:ATP binding"/>
    <property type="evidence" value="ECO:0007669"/>
    <property type="project" value="InterPro"/>
</dbReference>
<evidence type="ECO:0000259" key="2">
    <source>
        <dbReference type="SMART" id="SM00382"/>
    </source>
</evidence>
<dbReference type="InterPro" id="IPR003593">
    <property type="entry name" value="AAA+_ATPase"/>
</dbReference>
<accession>A0A7G5XMG2</accession>
<dbReference type="InterPro" id="IPR027417">
    <property type="entry name" value="P-loop_NTPase"/>
</dbReference>
<evidence type="ECO:0000313" key="3">
    <source>
        <dbReference type="EMBL" id="QNA46665.1"/>
    </source>
</evidence>
<feature type="domain" description="AAA+ ATPase" evidence="2">
    <location>
        <begin position="197"/>
        <end position="320"/>
    </location>
</feature>
<dbReference type="InterPro" id="IPR050747">
    <property type="entry name" value="Mitochondrial_chaperone_BCS1"/>
</dbReference>
<dbReference type="InterPro" id="IPR003959">
    <property type="entry name" value="ATPase_AAA_core"/>
</dbReference>
<keyword evidence="4" id="KW-1185">Reference proteome</keyword>
<dbReference type="Proteomes" id="UP000515344">
    <property type="component" value="Chromosome"/>
</dbReference>
<dbReference type="EMBL" id="CP060007">
    <property type="protein sequence ID" value="QNA46665.1"/>
    <property type="molecule type" value="Genomic_DNA"/>
</dbReference>
<evidence type="ECO:0000256" key="1">
    <source>
        <dbReference type="ARBA" id="ARBA00007448"/>
    </source>
</evidence>
<dbReference type="Pfam" id="PF00004">
    <property type="entry name" value="AAA"/>
    <property type="match status" value="1"/>
</dbReference>